<evidence type="ECO:0000259" key="11">
    <source>
        <dbReference type="Pfam" id="PF18967"/>
    </source>
</evidence>
<dbReference type="RefSeq" id="WP_116846915.1">
    <property type="nucleotide sequence ID" value="NZ_QTJU01000002.1"/>
</dbReference>
<feature type="domain" description="Pycsar effector protein" evidence="11">
    <location>
        <begin position="255"/>
        <end position="415"/>
    </location>
</feature>
<keyword evidence="7 9" id="KW-0472">Membrane</keyword>
<name>A0A3E1NLW9_9BACT</name>
<evidence type="ECO:0000256" key="9">
    <source>
        <dbReference type="SAM" id="Phobius"/>
    </source>
</evidence>
<sequence length="426" mass="48531">MNYQKLLQEVEKYVSDFYFDHHNPKVLYHNQDHTNYVVNAAIQIANHYQLDDKDFFTVVAAAYFHDLGYFSNNGNDIATHETRGAGIAEAFLTQKEVDPAVVDQVKKCILATHMPQQPNGLLEEIVCDADLFHLGTGDFPAKNKLLRKEIEAIREVELTKDEWRKKNIAFLQAHTYFTDYCQLLLGHAQQETLEKLMKKEAEHEADDAEENDKVTAEKTGKHNGNGNGKDKDKKQATGNKKQPKDNKPERGIETMFRISSNNHQRLSDMADNKAHILITVNSIILSVLLSMLLRKLEDYPHLTIPAMLLLTVCVSTMVLSILSTRPKIPAGTFTQEDIDKRQVNLLFFGNFYKMQLEEYTKGLQAVMNDKDFLYDNLTRDVYAQGVVLGKKYKLLRIAYNIFMFGLIASVLAFAIATTVYAQVVTK</sequence>
<proteinExistence type="predicted"/>
<keyword evidence="13" id="KW-1185">Reference proteome</keyword>
<comment type="caution">
    <text evidence="12">The sequence shown here is derived from an EMBL/GenBank/DDBJ whole genome shotgun (WGS) entry which is preliminary data.</text>
</comment>
<evidence type="ECO:0000256" key="3">
    <source>
        <dbReference type="ARBA" id="ARBA00022692"/>
    </source>
</evidence>
<evidence type="ECO:0000256" key="7">
    <source>
        <dbReference type="ARBA" id="ARBA00023136"/>
    </source>
</evidence>
<dbReference type="GO" id="GO:0005886">
    <property type="term" value="C:plasma membrane"/>
    <property type="evidence" value="ECO:0007669"/>
    <property type="project" value="UniProtKB-SubCell"/>
</dbReference>
<feature type="compositionally biased region" description="Basic and acidic residues" evidence="8">
    <location>
        <begin position="242"/>
        <end position="252"/>
    </location>
</feature>
<dbReference type="OrthoDB" id="5728337at2"/>
<dbReference type="SUPFAM" id="SSF109604">
    <property type="entry name" value="HD-domain/PDEase-like"/>
    <property type="match status" value="1"/>
</dbReference>
<feature type="transmembrane region" description="Helical" evidence="9">
    <location>
        <begin position="299"/>
        <end position="322"/>
    </location>
</feature>
<dbReference type="Pfam" id="PF18967">
    <property type="entry name" value="PycTM"/>
    <property type="match status" value="1"/>
</dbReference>
<keyword evidence="4" id="KW-0547">Nucleotide-binding</keyword>
<reference evidence="12 13" key="1">
    <citation type="submission" date="2018-08" db="EMBL/GenBank/DDBJ databases">
        <title>Chitinophagaceae sp. K23C18032701, a novel bacterium isolated from forest soil.</title>
        <authorList>
            <person name="Wang C."/>
        </authorList>
    </citation>
    <scope>NUCLEOTIDE SEQUENCE [LARGE SCALE GENOMIC DNA]</scope>
    <source>
        <strain evidence="12 13">K23C18032701</strain>
    </source>
</reference>
<dbReference type="EMBL" id="QTJU01000002">
    <property type="protein sequence ID" value="RFM28929.1"/>
    <property type="molecule type" value="Genomic_DNA"/>
</dbReference>
<dbReference type="AlphaFoldDB" id="A0A3E1NLW9"/>
<dbReference type="Proteomes" id="UP000261284">
    <property type="component" value="Unassembled WGS sequence"/>
</dbReference>
<evidence type="ECO:0000256" key="5">
    <source>
        <dbReference type="ARBA" id="ARBA00022989"/>
    </source>
</evidence>
<evidence type="ECO:0000256" key="1">
    <source>
        <dbReference type="ARBA" id="ARBA00004236"/>
    </source>
</evidence>
<evidence type="ECO:0000256" key="8">
    <source>
        <dbReference type="SAM" id="MobiDB-lite"/>
    </source>
</evidence>
<comment type="subcellular location">
    <subcellularLocation>
        <location evidence="1">Cell membrane</location>
    </subcellularLocation>
</comment>
<evidence type="ECO:0000313" key="13">
    <source>
        <dbReference type="Proteomes" id="UP000261284"/>
    </source>
</evidence>
<dbReference type="GO" id="GO:0051607">
    <property type="term" value="P:defense response to virus"/>
    <property type="evidence" value="ECO:0007669"/>
    <property type="project" value="UniProtKB-KW"/>
</dbReference>
<dbReference type="Pfam" id="PF01966">
    <property type="entry name" value="HD"/>
    <property type="match status" value="1"/>
</dbReference>
<evidence type="ECO:0000313" key="12">
    <source>
        <dbReference type="EMBL" id="RFM28929.1"/>
    </source>
</evidence>
<feature type="domain" description="HD" evidence="10">
    <location>
        <begin position="32"/>
        <end position="133"/>
    </location>
</feature>
<evidence type="ECO:0000259" key="10">
    <source>
        <dbReference type="Pfam" id="PF01966"/>
    </source>
</evidence>
<evidence type="ECO:0000256" key="6">
    <source>
        <dbReference type="ARBA" id="ARBA00023118"/>
    </source>
</evidence>
<dbReference type="Gene3D" id="1.10.3210.10">
    <property type="entry name" value="Hypothetical protein af1432"/>
    <property type="match status" value="1"/>
</dbReference>
<dbReference type="CDD" id="cd00077">
    <property type="entry name" value="HDc"/>
    <property type="match status" value="1"/>
</dbReference>
<keyword evidence="3 9" id="KW-0812">Transmembrane</keyword>
<keyword evidence="2" id="KW-1003">Cell membrane</keyword>
<dbReference type="InterPro" id="IPR043760">
    <property type="entry name" value="PycTM_dom"/>
</dbReference>
<feature type="transmembrane region" description="Helical" evidence="9">
    <location>
        <begin position="274"/>
        <end position="293"/>
    </location>
</feature>
<organism evidence="12 13">
    <name type="scientific">Deminuibacter soli</name>
    <dbReference type="NCBI Taxonomy" id="2291815"/>
    <lineage>
        <taxon>Bacteria</taxon>
        <taxon>Pseudomonadati</taxon>
        <taxon>Bacteroidota</taxon>
        <taxon>Chitinophagia</taxon>
        <taxon>Chitinophagales</taxon>
        <taxon>Chitinophagaceae</taxon>
        <taxon>Deminuibacter</taxon>
    </lineage>
</organism>
<evidence type="ECO:0000256" key="2">
    <source>
        <dbReference type="ARBA" id="ARBA00022475"/>
    </source>
</evidence>
<protein>
    <submittedName>
        <fullName evidence="12">HD domain-containing protein</fullName>
    </submittedName>
</protein>
<feature type="compositionally biased region" description="Basic and acidic residues" evidence="8">
    <location>
        <begin position="211"/>
        <end position="220"/>
    </location>
</feature>
<accession>A0A3E1NLW9</accession>
<feature type="region of interest" description="Disordered" evidence="8">
    <location>
        <begin position="199"/>
        <end position="252"/>
    </location>
</feature>
<keyword evidence="6" id="KW-0051">Antiviral defense</keyword>
<dbReference type="InterPro" id="IPR006674">
    <property type="entry name" value="HD_domain"/>
</dbReference>
<evidence type="ECO:0000256" key="4">
    <source>
        <dbReference type="ARBA" id="ARBA00022741"/>
    </source>
</evidence>
<dbReference type="GO" id="GO:0000166">
    <property type="term" value="F:nucleotide binding"/>
    <property type="evidence" value="ECO:0007669"/>
    <property type="project" value="UniProtKB-KW"/>
</dbReference>
<gene>
    <name evidence="12" type="ORF">DXN05_09190</name>
</gene>
<feature type="transmembrane region" description="Helical" evidence="9">
    <location>
        <begin position="397"/>
        <end position="421"/>
    </location>
</feature>
<keyword evidence="5 9" id="KW-1133">Transmembrane helix</keyword>
<dbReference type="InterPro" id="IPR003607">
    <property type="entry name" value="HD/PDEase_dom"/>
</dbReference>